<accession>A0ABW6BN19</accession>
<evidence type="ECO:0000313" key="1">
    <source>
        <dbReference type="EMBL" id="MFD2969100.1"/>
    </source>
</evidence>
<protein>
    <submittedName>
        <fullName evidence="1">Uncharacterized protein</fullName>
    </submittedName>
</protein>
<dbReference type="InterPro" id="IPR011990">
    <property type="entry name" value="TPR-like_helical_dom_sf"/>
</dbReference>
<evidence type="ECO:0000313" key="2">
    <source>
        <dbReference type="Proteomes" id="UP001597525"/>
    </source>
</evidence>
<organism evidence="1 2">
    <name type="scientific">Sphingobacterium bambusae</name>
    <dbReference type="NCBI Taxonomy" id="662858"/>
    <lineage>
        <taxon>Bacteria</taxon>
        <taxon>Pseudomonadati</taxon>
        <taxon>Bacteroidota</taxon>
        <taxon>Sphingobacteriia</taxon>
        <taxon>Sphingobacteriales</taxon>
        <taxon>Sphingobacteriaceae</taxon>
        <taxon>Sphingobacterium</taxon>
    </lineage>
</organism>
<name>A0ABW6BN19_9SPHI</name>
<keyword evidence="2" id="KW-1185">Reference proteome</keyword>
<dbReference type="Gene3D" id="1.25.40.390">
    <property type="match status" value="1"/>
</dbReference>
<gene>
    <name evidence="1" type="ORF">ACFS7Y_17030</name>
</gene>
<dbReference type="RefSeq" id="WP_320184589.1">
    <property type="nucleotide sequence ID" value="NZ_CP138332.1"/>
</dbReference>
<dbReference type="Proteomes" id="UP001597525">
    <property type="component" value="Unassembled WGS sequence"/>
</dbReference>
<reference evidence="2" key="1">
    <citation type="journal article" date="2019" name="Int. J. Syst. Evol. Microbiol.">
        <title>The Global Catalogue of Microorganisms (GCM) 10K type strain sequencing project: providing services to taxonomists for standard genome sequencing and annotation.</title>
        <authorList>
            <consortium name="The Broad Institute Genomics Platform"/>
            <consortium name="The Broad Institute Genome Sequencing Center for Infectious Disease"/>
            <person name="Wu L."/>
            <person name="Ma J."/>
        </authorList>
    </citation>
    <scope>NUCLEOTIDE SEQUENCE [LARGE SCALE GENOMIC DNA]</scope>
    <source>
        <strain evidence="2">KCTC 22814</strain>
    </source>
</reference>
<dbReference type="EMBL" id="JBHUPB010000011">
    <property type="protein sequence ID" value="MFD2969100.1"/>
    <property type="molecule type" value="Genomic_DNA"/>
</dbReference>
<comment type="caution">
    <text evidence="1">The sequence shown here is derived from an EMBL/GenBank/DDBJ whole genome shotgun (WGS) entry which is preliminary data.</text>
</comment>
<sequence length="116" mass="12786">MEASQKGRVTSGTANALLGEAYMTLKDFPKALSYLRKVQGYSLVSVYADIFKPQNKNNVESIFEIQYLGSDSTLSSNFMYKFAPFNSGTAVTDDVGTNLNYDAGWNTPTRDLLAAY</sequence>
<proteinExistence type="predicted"/>
<dbReference type="SUPFAM" id="SSF48452">
    <property type="entry name" value="TPR-like"/>
    <property type="match status" value="1"/>
</dbReference>